<gene>
    <name evidence="1" type="ORF">AEth_01887</name>
</gene>
<organism evidence="1 2">
    <name type="scientific">Candidatus Argoarchaeum ethanivorans</name>
    <dbReference type="NCBI Taxonomy" id="2608793"/>
    <lineage>
        <taxon>Archaea</taxon>
        <taxon>Methanobacteriati</taxon>
        <taxon>Methanobacteriota</taxon>
        <taxon>Stenosarchaea group</taxon>
        <taxon>Methanomicrobia</taxon>
        <taxon>Methanosarcinales</taxon>
        <taxon>Methanosarcinales incertae sedis</taxon>
        <taxon>GOM Arc I cluster</taxon>
        <taxon>Candidatus Argoarchaeum</taxon>
    </lineage>
</organism>
<sequence length="53" mass="6201">MKQIKSKVLEKIDDMGIGITKKFTMHRPGFEPGSWAWKAHVIPLDYRCQVKWA</sequence>
<proteinExistence type="predicted"/>
<evidence type="ECO:0000313" key="1">
    <source>
        <dbReference type="EMBL" id="RZB28627.1"/>
    </source>
</evidence>
<dbReference type="AlphaFoldDB" id="A0A8B3RY22"/>
<name>A0A8B3RY22_9EURY</name>
<accession>A0A8B3RY22</accession>
<comment type="caution">
    <text evidence="1">The sequence shown here is derived from an EMBL/GenBank/DDBJ whole genome shotgun (WGS) entry which is preliminary data.</text>
</comment>
<dbReference type="EMBL" id="RPGO01000040">
    <property type="protein sequence ID" value="RZB28627.1"/>
    <property type="molecule type" value="Genomic_DNA"/>
</dbReference>
<protein>
    <submittedName>
        <fullName evidence="1">Uncharacterized protein</fullName>
    </submittedName>
</protein>
<dbReference type="Proteomes" id="UP000291831">
    <property type="component" value="Unassembled WGS sequence"/>
</dbReference>
<reference evidence="2" key="1">
    <citation type="submission" date="2019-01" db="EMBL/GenBank/DDBJ databases">
        <title>Anaerobic oxidation of ethane by archaea from a marine hydrocarbon seep.</title>
        <authorList>
            <person name="Musat F."/>
        </authorList>
    </citation>
    <scope>NUCLEOTIDE SEQUENCE [LARGE SCALE GENOMIC DNA]</scope>
</reference>
<evidence type="ECO:0000313" key="2">
    <source>
        <dbReference type="Proteomes" id="UP000291831"/>
    </source>
</evidence>